<dbReference type="InterPro" id="IPR001245">
    <property type="entry name" value="Ser-Thr/Tyr_kinase_cat_dom"/>
</dbReference>
<keyword evidence="16" id="KW-1185">Reference proteome</keyword>
<evidence type="ECO:0000259" key="14">
    <source>
        <dbReference type="PROSITE" id="PS51473"/>
    </source>
</evidence>
<keyword evidence="11" id="KW-0812">Transmembrane</keyword>
<evidence type="ECO:0000256" key="6">
    <source>
        <dbReference type="ARBA" id="ARBA00022777"/>
    </source>
</evidence>
<dbReference type="Pfam" id="PF07714">
    <property type="entry name" value="PK_Tyr_Ser-Thr"/>
    <property type="match status" value="1"/>
</dbReference>
<feature type="chain" id="PRO_5036493808" description="Cysteine-rich receptor-like protein kinase 2" evidence="12">
    <location>
        <begin position="17"/>
        <end position="632"/>
    </location>
</feature>
<keyword evidence="3 12" id="KW-0732">Signal</keyword>
<dbReference type="GO" id="GO:0004674">
    <property type="term" value="F:protein serine/threonine kinase activity"/>
    <property type="evidence" value="ECO:0007669"/>
    <property type="project" value="UniProtKB-KW"/>
</dbReference>
<gene>
    <name evidence="15" type="ORF">SASPL_118973</name>
</gene>
<dbReference type="GO" id="GO:0005524">
    <property type="term" value="F:ATP binding"/>
    <property type="evidence" value="ECO:0007669"/>
    <property type="project" value="UniProtKB-UniRule"/>
</dbReference>
<name>A0A8X8ZXR1_SALSN</name>
<keyword evidence="7 10" id="KW-0067">ATP-binding</keyword>
<dbReference type="Proteomes" id="UP000298416">
    <property type="component" value="Unassembled WGS sequence"/>
</dbReference>
<evidence type="ECO:0000256" key="1">
    <source>
        <dbReference type="ARBA" id="ARBA00022527"/>
    </source>
</evidence>
<evidence type="ECO:0008006" key="17">
    <source>
        <dbReference type="Google" id="ProtNLM"/>
    </source>
</evidence>
<dbReference type="FunFam" id="3.30.200.20:FF:000162">
    <property type="entry name" value="Adenine nucleotide alpha hydrolase-like domain kinase"/>
    <property type="match status" value="1"/>
</dbReference>
<dbReference type="FunFam" id="1.10.510.10:FF:000336">
    <property type="entry name" value="Cysteine-rich receptor-like protein kinase 2"/>
    <property type="match status" value="1"/>
</dbReference>
<sequence length="632" mass="70376">MIIWWVGVMLLQVVKSDPQTWSLGDGCSNEVVPNDAPNFLTDRDATFRQLRANLSDKFATADTKFSPTSSVYAMAQCRNYLSPADCLACFDAAVRVITTNCSTLGGRAVFDGCFLRYESYNFYQRTGDNWLRCDDVSSSAAGFSEEKTRLLSDLKVATPRMKEYYAASQRNTIVYAVAQCARTVTQLGCQGCLQTAYNSLQDCRDATGGRVTDVACFMRYSNQSFFPGNQTTPLKLPGKGIDEKAVIGGTVGGSLLFVIVATTLMWFKFSRQLKNALIANILGATQLQLPNRYSYTDLKEATNNFSEDNKIGKGAFGAVYKATLRNDTVVAVKKLDMKHSRAKEDFESEVRLISNVHHRNLNRLLGCCTKGSDLLLVYEFMENKSLDRFLYGQNRGLLSWKQRVDIIFGMAKGIAFLHEDYHTTIIHRDIKPGNILLNNHFQAKIADFGLARLLPENQTHASTNFAGTLGYTAPEYAIGGHLSEKVDIYSFGIVMLEIISGRRSTDVTPDSTYEYLLKEAWKLYEKDMHQNLVDVALNLNEYQVEEVKKMVEIAMLCVQSTPSSRPTMSRVIFMLSGDGSVGVQRAVRTPSFSYEVGVHIDNDSLHSTQESASESDATTLLTRGVTLPDPEK</sequence>
<feature type="binding site" evidence="10">
    <location>
        <position position="334"/>
    </location>
    <ligand>
        <name>ATP</name>
        <dbReference type="ChEBI" id="CHEBI:30616"/>
    </ligand>
</feature>
<dbReference type="PROSITE" id="PS51473">
    <property type="entry name" value="GNK2"/>
    <property type="match status" value="2"/>
</dbReference>
<protein>
    <recommendedName>
        <fullName evidence="17">Cysteine-rich receptor-like protein kinase 2</fullName>
    </recommendedName>
</protein>
<evidence type="ECO:0000256" key="11">
    <source>
        <dbReference type="SAM" id="Phobius"/>
    </source>
</evidence>
<keyword evidence="11" id="KW-0472">Membrane</keyword>
<evidence type="ECO:0000256" key="12">
    <source>
        <dbReference type="SAM" id="SignalP"/>
    </source>
</evidence>
<keyword evidence="9" id="KW-0325">Glycoprotein</keyword>
<accession>A0A8X8ZXR1</accession>
<feature type="signal peptide" evidence="12">
    <location>
        <begin position="1"/>
        <end position="16"/>
    </location>
</feature>
<dbReference type="Pfam" id="PF01657">
    <property type="entry name" value="Stress-antifung"/>
    <property type="match status" value="2"/>
</dbReference>
<dbReference type="InterPro" id="IPR008271">
    <property type="entry name" value="Ser/Thr_kinase_AS"/>
</dbReference>
<dbReference type="EMBL" id="PNBA02000006">
    <property type="protein sequence ID" value="KAG6422402.1"/>
    <property type="molecule type" value="Genomic_DNA"/>
</dbReference>
<dbReference type="SUPFAM" id="SSF56112">
    <property type="entry name" value="Protein kinase-like (PK-like)"/>
    <property type="match status" value="1"/>
</dbReference>
<evidence type="ECO:0000313" key="16">
    <source>
        <dbReference type="Proteomes" id="UP000298416"/>
    </source>
</evidence>
<reference evidence="15" key="1">
    <citation type="submission" date="2018-01" db="EMBL/GenBank/DDBJ databases">
        <authorList>
            <person name="Mao J.F."/>
        </authorList>
    </citation>
    <scope>NUCLEOTIDE SEQUENCE</scope>
    <source>
        <strain evidence="15">Huo1</strain>
        <tissue evidence="15">Leaf</tissue>
    </source>
</reference>
<dbReference type="CDD" id="cd23509">
    <property type="entry name" value="Gnk2-like"/>
    <property type="match status" value="2"/>
</dbReference>
<dbReference type="Gene3D" id="1.10.510.10">
    <property type="entry name" value="Transferase(Phosphotransferase) domain 1"/>
    <property type="match status" value="1"/>
</dbReference>
<feature type="domain" description="Gnk2-homologous" evidence="14">
    <location>
        <begin position="125"/>
        <end position="225"/>
    </location>
</feature>
<organism evidence="15">
    <name type="scientific">Salvia splendens</name>
    <name type="common">Scarlet sage</name>
    <dbReference type="NCBI Taxonomy" id="180675"/>
    <lineage>
        <taxon>Eukaryota</taxon>
        <taxon>Viridiplantae</taxon>
        <taxon>Streptophyta</taxon>
        <taxon>Embryophyta</taxon>
        <taxon>Tracheophyta</taxon>
        <taxon>Spermatophyta</taxon>
        <taxon>Magnoliopsida</taxon>
        <taxon>eudicotyledons</taxon>
        <taxon>Gunneridae</taxon>
        <taxon>Pentapetalae</taxon>
        <taxon>asterids</taxon>
        <taxon>lamiids</taxon>
        <taxon>Lamiales</taxon>
        <taxon>Lamiaceae</taxon>
        <taxon>Nepetoideae</taxon>
        <taxon>Mentheae</taxon>
        <taxon>Salviinae</taxon>
        <taxon>Salvia</taxon>
        <taxon>Salvia subgen. Calosphace</taxon>
        <taxon>core Calosphace</taxon>
    </lineage>
</organism>
<dbReference type="InterPro" id="IPR011009">
    <property type="entry name" value="Kinase-like_dom_sf"/>
</dbReference>
<dbReference type="InterPro" id="IPR000719">
    <property type="entry name" value="Prot_kinase_dom"/>
</dbReference>
<keyword evidence="5 10" id="KW-0547">Nucleotide-binding</keyword>
<evidence type="ECO:0000259" key="13">
    <source>
        <dbReference type="PROSITE" id="PS50011"/>
    </source>
</evidence>
<dbReference type="PROSITE" id="PS50011">
    <property type="entry name" value="PROTEIN_KINASE_DOM"/>
    <property type="match status" value="1"/>
</dbReference>
<dbReference type="Gene3D" id="3.30.430.20">
    <property type="entry name" value="Gnk2 domain, C-X8-C-X2-C motif"/>
    <property type="match status" value="2"/>
</dbReference>
<dbReference type="Gene3D" id="3.30.200.20">
    <property type="entry name" value="Phosphorylase Kinase, domain 1"/>
    <property type="match status" value="1"/>
</dbReference>
<dbReference type="InterPro" id="IPR052059">
    <property type="entry name" value="CR_Ser/Thr_kinase"/>
</dbReference>
<dbReference type="PROSITE" id="PS00108">
    <property type="entry name" value="PROTEIN_KINASE_ST"/>
    <property type="match status" value="1"/>
</dbReference>
<feature type="transmembrane region" description="Helical" evidence="11">
    <location>
        <begin position="245"/>
        <end position="267"/>
    </location>
</feature>
<keyword evidence="1" id="KW-0723">Serine/threonine-protein kinase</keyword>
<keyword evidence="6" id="KW-0418">Kinase</keyword>
<keyword evidence="11" id="KW-1133">Transmembrane helix</keyword>
<dbReference type="InterPro" id="IPR038408">
    <property type="entry name" value="GNK2_sf"/>
</dbReference>
<keyword evidence="2" id="KW-0808">Transferase</keyword>
<feature type="domain" description="Protein kinase" evidence="13">
    <location>
        <begin position="305"/>
        <end position="592"/>
    </location>
</feature>
<keyword evidence="8" id="KW-0675">Receptor</keyword>
<evidence type="ECO:0000256" key="9">
    <source>
        <dbReference type="ARBA" id="ARBA00023180"/>
    </source>
</evidence>
<evidence type="ECO:0000256" key="2">
    <source>
        <dbReference type="ARBA" id="ARBA00022679"/>
    </source>
</evidence>
<dbReference type="InterPro" id="IPR017441">
    <property type="entry name" value="Protein_kinase_ATP_BS"/>
</dbReference>
<comment type="caution">
    <text evidence="15">The sequence shown here is derived from an EMBL/GenBank/DDBJ whole genome shotgun (WGS) entry which is preliminary data.</text>
</comment>
<evidence type="ECO:0000313" key="15">
    <source>
        <dbReference type="EMBL" id="KAG6422402.1"/>
    </source>
</evidence>
<evidence type="ECO:0000256" key="5">
    <source>
        <dbReference type="ARBA" id="ARBA00022741"/>
    </source>
</evidence>
<keyword evidence="4" id="KW-0677">Repeat</keyword>
<evidence type="ECO:0000256" key="10">
    <source>
        <dbReference type="PROSITE-ProRule" id="PRU10141"/>
    </source>
</evidence>
<proteinExistence type="predicted"/>
<dbReference type="InterPro" id="IPR002902">
    <property type="entry name" value="GNK2"/>
</dbReference>
<evidence type="ECO:0000256" key="8">
    <source>
        <dbReference type="ARBA" id="ARBA00023170"/>
    </source>
</evidence>
<dbReference type="AlphaFoldDB" id="A0A8X8ZXR1"/>
<dbReference type="OrthoDB" id="4062651at2759"/>
<evidence type="ECO:0000256" key="4">
    <source>
        <dbReference type="ARBA" id="ARBA00022737"/>
    </source>
</evidence>
<dbReference type="CDD" id="cd14066">
    <property type="entry name" value="STKc_IRAK"/>
    <property type="match status" value="1"/>
</dbReference>
<dbReference type="PROSITE" id="PS00107">
    <property type="entry name" value="PROTEIN_KINASE_ATP"/>
    <property type="match status" value="1"/>
</dbReference>
<evidence type="ECO:0000256" key="3">
    <source>
        <dbReference type="ARBA" id="ARBA00022729"/>
    </source>
</evidence>
<feature type="domain" description="Gnk2-homologous" evidence="14">
    <location>
        <begin position="20"/>
        <end position="122"/>
    </location>
</feature>
<dbReference type="PANTHER" id="PTHR47973">
    <property type="entry name" value="CYSTEINE-RICH RECEPTOR-LIKE PROTEIN KINASE 3"/>
    <property type="match status" value="1"/>
</dbReference>
<reference evidence="15" key="2">
    <citation type="submission" date="2020-08" db="EMBL/GenBank/DDBJ databases">
        <title>Plant Genome Project.</title>
        <authorList>
            <person name="Zhang R.-G."/>
        </authorList>
    </citation>
    <scope>NUCLEOTIDE SEQUENCE</scope>
    <source>
        <strain evidence="15">Huo1</strain>
        <tissue evidence="15">Leaf</tissue>
    </source>
</reference>
<evidence type="ECO:0000256" key="7">
    <source>
        <dbReference type="ARBA" id="ARBA00022840"/>
    </source>
</evidence>
<dbReference type="SMART" id="SM00220">
    <property type="entry name" value="S_TKc"/>
    <property type="match status" value="1"/>
</dbReference>